<dbReference type="Proteomes" id="UP000199046">
    <property type="component" value="Unassembled WGS sequence"/>
</dbReference>
<evidence type="ECO:0000313" key="2">
    <source>
        <dbReference type="EMBL" id="SFC42683.1"/>
    </source>
</evidence>
<dbReference type="EMBL" id="FOLY01000003">
    <property type="protein sequence ID" value="SFC42683.1"/>
    <property type="molecule type" value="Genomic_DNA"/>
</dbReference>
<dbReference type="AlphaFoldDB" id="A0A1I1J9S1"/>
<protein>
    <submittedName>
        <fullName evidence="2">Uncharacterized protein</fullName>
    </submittedName>
</protein>
<dbReference type="RefSeq" id="WP_090132077.1">
    <property type="nucleotide sequence ID" value="NZ_FOLY01000003.1"/>
</dbReference>
<gene>
    <name evidence="2" type="ORF">SAMN05421848_1312</name>
</gene>
<keyword evidence="3" id="KW-1185">Reference proteome</keyword>
<accession>A0A1I1J9S1</accession>
<reference evidence="3" key="1">
    <citation type="submission" date="2016-10" db="EMBL/GenBank/DDBJ databases">
        <authorList>
            <person name="Varghese N."/>
            <person name="Submissions S."/>
        </authorList>
    </citation>
    <scope>NUCLEOTIDE SEQUENCE [LARGE SCALE GENOMIC DNA]</scope>
    <source>
        <strain evidence="3">DSM 23439</strain>
    </source>
</reference>
<name>A0A1I1J9S1_9GAMM</name>
<feature type="transmembrane region" description="Helical" evidence="1">
    <location>
        <begin position="9"/>
        <end position="37"/>
    </location>
</feature>
<keyword evidence="1" id="KW-0812">Transmembrane</keyword>
<keyword evidence="1" id="KW-1133">Transmembrane helix</keyword>
<dbReference type="OrthoDB" id="7015304at2"/>
<evidence type="ECO:0000313" key="3">
    <source>
        <dbReference type="Proteomes" id="UP000199046"/>
    </source>
</evidence>
<proteinExistence type="predicted"/>
<organism evidence="2 3">
    <name type="scientific">Kushneria avicenniae</name>
    <dbReference type="NCBI Taxonomy" id="402385"/>
    <lineage>
        <taxon>Bacteria</taxon>
        <taxon>Pseudomonadati</taxon>
        <taxon>Pseudomonadota</taxon>
        <taxon>Gammaproteobacteria</taxon>
        <taxon>Oceanospirillales</taxon>
        <taxon>Halomonadaceae</taxon>
        <taxon>Kushneria</taxon>
    </lineage>
</organism>
<evidence type="ECO:0000256" key="1">
    <source>
        <dbReference type="SAM" id="Phobius"/>
    </source>
</evidence>
<sequence length="113" mass="12447">MFFKSLKVLLYIVIGLLALIGLMTVLIIAGVVLSGYADTGHDCADRSDAQVKRDLEAYASRHPESFSMEGYRMLGERRYTESKRGDILAIPFETTSGRFTGLLTCQGHVELSG</sequence>
<keyword evidence="1" id="KW-0472">Membrane</keyword>